<dbReference type="EMBL" id="QTSX02001426">
    <property type="protein sequence ID" value="KAJ9082631.1"/>
    <property type="molecule type" value="Genomic_DNA"/>
</dbReference>
<proteinExistence type="predicted"/>
<keyword evidence="2" id="KW-1185">Reference proteome</keyword>
<accession>A0ACC2U7W1</accession>
<comment type="caution">
    <text evidence="1">The sequence shown here is derived from an EMBL/GenBank/DDBJ whole genome shotgun (WGS) entry which is preliminary data.</text>
</comment>
<gene>
    <name evidence="1" type="ORF">DSO57_1002577</name>
</gene>
<reference evidence="1" key="1">
    <citation type="submission" date="2022-04" db="EMBL/GenBank/DDBJ databases">
        <title>Genome of the entomopathogenic fungus Entomophthora muscae.</title>
        <authorList>
            <person name="Elya C."/>
            <person name="Lovett B.R."/>
            <person name="Lee E."/>
            <person name="Macias A.M."/>
            <person name="Hajek A.E."/>
            <person name="De Bivort B.L."/>
            <person name="Kasson M.T."/>
            <person name="De Fine Licht H.H."/>
            <person name="Stajich J.E."/>
        </authorList>
    </citation>
    <scope>NUCLEOTIDE SEQUENCE</scope>
    <source>
        <strain evidence="1">Berkeley</strain>
    </source>
</reference>
<protein>
    <submittedName>
        <fullName evidence="1">Uncharacterized protein</fullName>
    </submittedName>
</protein>
<name>A0ACC2U7W1_9FUNG</name>
<dbReference type="Proteomes" id="UP001165960">
    <property type="component" value="Unassembled WGS sequence"/>
</dbReference>
<organism evidence="1 2">
    <name type="scientific">Entomophthora muscae</name>
    <dbReference type="NCBI Taxonomy" id="34485"/>
    <lineage>
        <taxon>Eukaryota</taxon>
        <taxon>Fungi</taxon>
        <taxon>Fungi incertae sedis</taxon>
        <taxon>Zoopagomycota</taxon>
        <taxon>Entomophthoromycotina</taxon>
        <taxon>Entomophthoromycetes</taxon>
        <taxon>Entomophthorales</taxon>
        <taxon>Entomophthoraceae</taxon>
        <taxon>Entomophthora</taxon>
    </lineage>
</organism>
<evidence type="ECO:0000313" key="1">
    <source>
        <dbReference type="EMBL" id="KAJ9082631.1"/>
    </source>
</evidence>
<evidence type="ECO:0000313" key="2">
    <source>
        <dbReference type="Proteomes" id="UP001165960"/>
    </source>
</evidence>
<sequence>MTRIPTKVVTAKKVRNKEVKLTYFEFDPVYFQEAVPAATIEKVKTVLDTSYKPYISDGNQEGQEVLNNAVAFYIKVPMSCVPVTNQDPDSSAPKRPCGVPGH</sequence>